<feature type="transmembrane region" description="Helical" evidence="6">
    <location>
        <begin position="299"/>
        <end position="319"/>
    </location>
</feature>
<feature type="domain" description="Major facilitator superfamily (MFS) profile" evidence="7">
    <location>
        <begin position="24"/>
        <end position="421"/>
    </location>
</feature>
<dbReference type="Gene3D" id="1.20.1250.20">
    <property type="entry name" value="MFS general substrate transporter like domains"/>
    <property type="match status" value="1"/>
</dbReference>
<feature type="transmembrane region" description="Helical" evidence="6">
    <location>
        <begin position="325"/>
        <end position="345"/>
    </location>
</feature>
<evidence type="ECO:0000313" key="8">
    <source>
        <dbReference type="EMBL" id="QEE50975.1"/>
    </source>
</evidence>
<keyword evidence="5 6" id="KW-0472">Membrane</keyword>
<evidence type="ECO:0000256" key="6">
    <source>
        <dbReference type="SAM" id="Phobius"/>
    </source>
</evidence>
<feature type="transmembrane region" description="Helical" evidence="6">
    <location>
        <begin position="230"/>
        <end position="254"/>
    </location>
</feature>
<feature type="transmembrane region" description="Helical" evidence="6">
    <location>
        <begin position="23"/>
        <end position="46"/>
    </location>
</feature>
<dbReference type="GO" id="GO:0022857">
    <property type="term" value="F:transmembrane transporter activity"/>
    <property type="evidence" value="ECO:0007669"/>
    <property type="project" value="InterPro"/>
</dbReference>
<keyword evidence="2" id="KW-0813">Transport</keyword>
<proteinExistence type="predicted"/>
<dbReference type="InterPro" id="IPR011701">
    <property type="entry name" value="MFS"/>
</dbReference>
<evidence type="ECO:0000256" key="4">
    <source>
        <dbReference type="ARBA" id="ARBA00022989"/>
    </source>
</evidence>
<organism evidence="8 9">
    <name type="scientific">Flavobacterium alkalisoli</name>
    <dbReference type="NCBI Taxonomy" id="2602769"/>
    <lineage>
        <taxon>Bacteria</taxon>
        <taxon>Pseudomonadati</taxon>
        <taxon>Bacteroidota</taxon>
        <taxon>Flavobacteriia</taxon>
        <taxon>Flavobacteriales</taxon>
        <taxon>Flavobacteriaceae</taxon>
        <taxon>Flavobacterium</taxon>
    </lineage>
</organism>
<name>A0A5B9FVN5_9FLAO</name>
<protein>
    <submittedName>
        <fullName evidence="8">MFS transporter</fullName>
    </submittedName>
</protein>
<dbReference type="AlphaFoldDB" id="A0A5B9FVN5"/>
<evidence type="ECO:0000256" key="2">
    <source>
        <dbReference type="ARBA" id="ARBA00022448"/>
    </source>
</evidence>
<feature type="transmembrane region" description="Helical" evidence="6">
    <location>
        <begin position="266"/>
        <end position="287"/>
    </location>
</feature>
<dbReference type="PANTHER" id="PTHR23505:SF79">
    <property type="entry name" value="PROTEIN SPINSTER"/>
    <property type="match status" value="1"/>
</dbReference>
<evidence type="ECO:0000259" key="7">
    <source>
        <dbReference type="PROSITE" id="PS50850"/>
    </source>
</evidence>
<keyword evidence="3 6" id="KW-0812">Transmembrane</keyword>
<reference evidence="8 9" key="1">
    <citation type="submission" date="2019-08" db="EMBL/GenBank/DDBJ databases">
        <title>Flavobacterium alkalisoli sp. nov., isolated from rhizosphere soil of Suaeda salsa.</title>
        <authorList>
            <person name="Sun J.-Q."/>
            <person name="Xu L."/>
        </authorList>
    </citation>
    <scope>NUCLEOTIDE SEQUENCE [LARGE SCALE GENOMIC DNA]</scope>
    <source>
        <strain evidence="8 9">XS-5</strain>
    </source>
</reference>
<feature type="transmembrane region" description="Helical" evidence="6">
    <location>
        <begin position="357"/>
        <end position="382"/>
    </location>
</feature>
<feature type="transmembrane region" description="Helical" evidence="6">
    <location>
        <begin position="91"/>
        <end position="117"/>
    </location>
</feature>
<dbReference type="OrthoDB" id="9815356at2"/>
<dbReference type="SUPFAM" id="SSF103473">
    <property type="entry name" value="MFS general substrate transporter"/>
    <property type="match status" value="1"/>
</dbReference>
<comment type="subcellular location">
    <subcellularLocation>
        <location evidence="1">Membrane</location>
        <topology evidence="1">Multi-pass membrane protein</topology>
    </subcellularLocation>
</comment>
<dbReference type="InterPro" id="IPR036259">
    <property type="entry name" value="MFS_trans_sf"/>
</dbReference>
<accession>A0A5B9FVN5</accession>
<dbReference type="Pfam" id="PF07690">
    <property type="entry name" value="MFS_1"/>
    <property type="match status" value="1"/>
</dbReference>
<dbReference type="InterPro" id="IPR044770">
    <property type="entry name" value="MFS_spinster-like"/>
</dbReference>
<sequence>MKIQKTLITEENENWLYGWRRTALLVTLVLVTVFSQVDRILPFILAESIKDDLKLGDMQLGLITGVAFSVCYSLASLPLARLADRGWARPILVGCIILWSIMTGLGGLATGFLTLALSRFGVALGEAGGTPASHALITAKIPEKFRGRAIGLIAMGIPLGTMLGFAWGGYAGDTIGWRNTLFAAGVLGLFIVMIVLAFVGVRVFKAPNPVNNENLFKAGKALFAKPAFPWLFATAHLLGFTSAPFYIFTAPFLIREHGFTTAEVGLSFGILQGLMGIAGTVIGGRLFDKVVSRNTGRIMNPPAFLFLLASLTTCAALFAPTGWMAIALFVPAMLSFAFLLPFAFGTGHLVAGKGKHAFATGLLMLGSGLLPAAIAPLLTGLISDMATKAGIHNGLQIGLLVTPVFSLLTGIGCLIISRKLTVPYRKTQNY</sequence>
<feature type="transmembrane region" description="Helical" evidence="6">
    <location>
        <begin position="394"/>
        <end position="416"/>
    </location>
</feature>
<evidence type="ECO:0000256" key="5">
    <source>
        <dbReference type="ARBA" id="ARBA00023136"/>
    </source>
</evidence>
<dbReference type="RefSeq" id="WP_147584413.1">
    <property type="nucleotide sequence ID" value="NZ_CP042831.1"/>
</dbReference>
<dbReference type="KEGG" id="fak:FUA48_15735"/>
<feature type="transmembrane region" description="Helical" evidence="6">
    <location>
        <begin position="58"/>
        <end position="79"/>
    </location>
</feature>
<evidence type="ECO:0000256" key="1">
    <source>
        <dbReference type="ARBA" id="ARBA00004141"/>
    </source>
</evidence>
<keyword evidence="4 6" id="KW-1133">Transmembrane helix</keyword>
<dbReference type="PROSITE" id="PS50850">
    <property type="entry name" value="MFS"/>
    <property type="match status" value="1"/>
</dbReference>
<dbReference type="Proteomes" id="UP000321222">
    <property type="component" value="Chromosome"/>
</dbReference>
<dbReference type="PANTHER" id="PTHR23505">
    <property type="entry name" value="SPINSTER"/>
    <property type="match status" value="1"/>
</dbReference>
<evidence type="ECO:0000313" key="9">
    <source>
        <dbReference type="Proteomes" id="UP000321222"/>
    </source>
</evidence>
<keyword evidence="9" id="KW-1185">Reference proteome</keyword>
<feature type="transmembrane region" description="Helical" evidence="6">
    <location>
        <begin position="149"/>
        <end position="170"/>
    </location>
</feature>
<feature type="transmembrane region" description="Helical" evidence="6">
    <location>
        <begin position="182"/>
        <end position="204"/>
    </location>
</feature>
<dbReference type="GO" id="GO:0016020">
    <property type="term" value="C:membrane"/>
    <property type="evidence" value="ECO:0007669"/>
    <property type="project" value="UniProtKB-SubCell"/>
</dbReference>
<gene>
    <name evidence="8" type="ORF">FUA48_15735</name>
</gene>
<evidence type="ECO:0000256" key="3">
    <source>
        <dbReference type="ARBA" id="ARBA00022692"/>
    </source>
</evidence>
<dbReference type="InterPro" id="IPR020846">
    <property type="entry name" value="MFS_dom"/>
</dbReference>
<dbReference type="EMBL" id="CP042831">
    <property type="protein sequence ID" value="QEE50975.1"/>
    <property type="molecule type" value="Genomic_DNA"/>
</dbReference>